<dbReference type="GO" id="GO:0008097">
    <property type="term" value="F:5S rRNA binding"/>
    <property type="evidence" value="ECO:0007669"/>
    <property type="project" value="InterPro"/>
</dbReference>
<dbReference type="NCBIfam" id="TIGR00731">
    <property type="entry name" value="bL25_bact_ctc"/>
    <property type="match status" value="1"/>
</dbReference>
<dbReference type="GO" id="GO:0022625">
    <property type="term" value="C:cytosolic large ribosomal subunit"/>
    <property type="evidence" value="ECO:0007669"/>
    <property type="project" value="TreeGrafter"/>
</dbReference>
<dbReference type="PANTHER" id="PTHR33284:SF1">
    <property type="entry name" value="RIBOSOMAL PROTEIN L25_GLN-TRNA SYNTHETASE, ANTI-CODON-BINDING DOMAIN-CONTAINING PROTEIN"/>
    <property type="match status" value="1"/>
</dbReference>
<dbReference type="GO" id="GO:0006412">
    <property type="term" value="P:translation"/>
    <property type="evidence" value="ECO:0007669"/>
    <property type="project" value="UniProtKB-UniRule"/>
</dbReference>
<dbReference type="InterPro" id="IPR020056">
    <property type="entry name" value="Rbsml_bL25/Gln-tRNA_synth_N"/>
</dbReference>
<accession>A0A7T5UHL5</accession>
<evidence type="ECO:0000256" key="4">
    <source>
        <dbReference type="ARBA" id="ARBA00023274"/>
    </source>
</evidence>
<dbReference type="InterPro" id="IPR020930">
    <property type="entry name" value="Ribosomal_uL5_bac-type"/>
</dbReference>
<evidence type="ECO:0000313" key="8">
    <source>
        <dbReference type="EMBL" id="QQG35718.1"/>
    </source>
</evidence>
<dbReference type="PANTHER" id="PTHR33284">
    <property type="entry name" value="RIBOSOMAL PROTEIN L25/GLN-TRNA SYNTHETASE, ANTI-CODON-BINDING DOMAIN-CONTAINING PROTEIN"/>
    <property type="match status" value="1"/>
</dbReference>
<keyword evidence="3 5" id="KW-0689">Ribosomal protein</keyword>
<dbReference type="Gene3D" id="2.40.240.10">
    <property type="entry name" value="Ribosomal Protein L25, Chain P"/>
    <property type="match status" value="1"/>
</dbReference>
<evidence type="ECO:0000256" key="3">
    <source>
        <dbReference type="ARBA" id="ARBA00022980"/>
    </source>
</evidence>
<dbReference type="Proteomes" id="UP000595362">
    <property type="component" value="Chromosome"/>
</dbReference>
<sequence length="228" mass="24209">MSKQYAVKAEKRERAGKGIARALRREGKLPGVIYGDSKTPVLIAFSANDIQKEWQKGHMFTHLCELNVDGEKNLVLARDVQLHPVTDLVEHVDFLRVSPKTTLHVNVPVHFINHENSPGIKEKGVLTIAHHSLDMICRATEIPESIEVDLTPFKVNDTITISHVKLPAGAKMADDNPDFALASIIPPKSSGAEEAAPAAAAAAAAPAAGAKTAAAATATAAKAPAAKK</sequence>
<dbReference type="CDD" id="cd00495">
    <property type="entry name" value="Ribosomal_L25_TL5_CTC"/>
    <property type="match status" value="1"/>
</dbReference>
<name>A0A7T5UHL5_9BACT</name>
<dbReference type="InterPro" id="IPR020057">
    <property type="entry name" value="Ribosomal_bL25_b-dom"/>
</dbReference>
<dbReference type="Gene3D" id="2.170.120.20">
    <property type="entry name" value="Ribosomal protein L25, beta domain"/>
    <property type="match status" value="1"/>
</dbReference>
<evidence type="ECO:0000259" key="6">
    <source>
        <dbReference type="Pfam" id="PF01386"/>
    </source>
</evidence>
<evidence type="ECO:0000256" key="1">
    <source>
        <dbReference type="ARBA" id="ARBA00022730"/>
    </source>
</evidence>
<dbReference type="HAMAP" id="MF_01334">
    <property type="entry name" value="Ribosomal_bL25_CTC"/>
    <property type="match status" value="1"/>
</dbReference>
<dbReference type="NCBIfam" id="NF004128">
    <property type="entry name" value="PRK05618.1-2"/>
    <property type="match status" value="1"/>
</dbReference>
<feature type="domain" description="Large ribosomal subunit protein bL25 beta" evidence="7">
    <location>
        <begin position="103"/>
        <end position="188"/>
    </location>
</feature>
<dbReference type="AlphaFoldDB" id="A0A7T5UHL5"/>
<proteinExistence type="inferred from homology"/>
<evidence type="ECO:0000259" key="7">
    <source>
        <dbReference type="Pfam" id="PF14693"/>
    </source>
</evidence>
<evidence type="ECO:0000313" key="9">
    <source>
        <dbReference type="Proteomes" id="UP000595362"/>
    </source>
</evidence>
<protein>
    <recommendedName>
        <fullName evidence="5">Large ribosomal subunit protein bL25</fullName>
    </recommendedName>
    <alternativeName>
        <fullName evidence="5">General stress protein CTC</fullName>
    </alternativeName>
</protein>
<keyword evidence="2 5" id="KW-0694">RNA-binding</keyword>
<dbReference type="GO" id="GO:0003735">
    <property type="term" value="F:structural constituent of ribosome"/>
    <property type="evidence" value="ECO:0007669"/>
    <property type="project" value="InterPro"/>
</dbReference>
<dbReference type="Pfam" id="PF01386">
    <property type="entry name" value="Ribosomal_L25p"/>
    <property type="match status" value="1"/>
</dbReference>
<dbReference type="InterPro" id="IPR011035">
    <property type="entry name" value="Ribosomal_bL25/Gln-tRNA_synth"/>
</dbReference>
<evidence type="ECO:0000256" key="5">
    <source>
        <dbReference type="HAMAP-Rule" id="MF_01334"/>
    </source>
</evidence>
<dbReference type="InterPro" id="IPR029751">
    <property type="entry name" value="Ribosomal_L25_dom"/>
</dbReference>
<feature type="domain" description="Large ribosomal subunit protein bL25 L25" evidence="6">
    <location>
        <begin position="8"/>
        <end position="94"/>
    </location>
</feature>
<comment type="function">
    <text evidence="5">This is one of the proteins that binds to the 5S RNA in the ribosome where it forms part of the central protuberance.</text>
</comment>
<keyword evidence="1 5" id="KW-0699">rRNA-binding</keyword>
<reference evidence="8 9" key="1">
    <citation type="submission" date="2020-07" db="EMBL/GenBank/DDBJ databases">
        <title>Huge and variable diversity of episymbiotic CPR bacteria and DPANN archaea in groundwater ecosystems.</title>
        <authorList>
            <person name="He C.Y."/>
            <person name="Keren R."/>
            <person name="Whittaker M."/>
            <person name="Farag I.F."/>
            <person name="Doudna J."/>
            <person name="Cate J.H.D."/>
            <person name="Banfield J.F."/>
        </authorList>
    </citation>
    <scope>NUCLEOTIDE SEQUENCE [LARGE SCALE GENOMIC DNA]</scope>
    <source>
        <strain evidence="8">NC_groundwater_70_Ag_B-0.1um_54_66</strain>
    </source>
</reference>
<dbReference type="SUPFAM" id="SSF50715">
    <property type="entry name" value="Ribosomal protein L25-like"/>
    <property type="match status" value="1"/>
</dbReference>
<gene>
    <name evidence="5" type="primary">rplY</name>
    <name evidence="5" type="synonym">ctc</name>
    <name evidence="8" type="ORF">HYS17_09420</name>
</gene>
<comment type="similarity">
    <text evidence="5">Belongs to the bacterial ribosomal protein bL25 family. CTC subfamily.</text>
</comment>
<dbReference type="Pfam" id="PF14693">
    <property type="entry name" value="Ribosomal_TL5_C"/>
    <property type="match status" value="1"/>
</dbReference>
<dbReference type="InterPro" id="IPR037121">
    <property type="entry name" value="Ribosomal_bL25_C"/>
</dbReference>
<dbReference type="EMBL" id="CP066681">
    <property type="protein sequence ID" value="QQG35718.1"/>
    <property type="molecule type" value="Genomic_DNA"/>
</dbReference>
<dbReference type="NCBIfam" id="NF004612">
    <property type="entry name" value="PRK05943.1"/>
    <property type="match status" value="1"/>
</dbReference>
<evidence type="ECO:0000256" key="2">
    <source>
        <dbReference type="ARBA" id="ARBA00022884"/>
    </source>
</evidence>
<dbReference type="InterPro" id="IPR001021">
    <property type="entry name" value="Ribosomal_bL25_long"/>
</dbReference>
<keyword evidence="4 5" id="KW-0687">Ribonucleoprotein</keyword>
<organism evidence="8 9">
    <name type="scientific">Micavibrio aeruginosavorus</name>
    <dbReference type="NCBI Taxonomy" id="349221"/>
    <lineage>
        <taxon>Bacteria</taxon>
        <taxon>Pseudomonadati</taxon>
        <taxon>Bdellovibrionota</taxon>
        <taxon>Bdellovibrionia</taxon>
        <taxon>Bdellovibrionales</taxon>
        <taxon>Pseudobdellovibrionaceae</taxon>
        <taxon>Micavibrio</taxon>
    </lineage>
</organism>
<comment type="subunit">
    <text evidence="5">Part of the 50S ribosomal subunit; part of the 5S rRNA/L5/L18/L25 subcomplex. Contacts the 5S rRNA. Binds to the 5S rRNA independently of L5 and L18.</text>
</comment>